<evidence type="ECO:0000256" key="2">
    <source>
        <dbReference type="ARBA" id="ARBA00022603"/>
    </source>
</evidence>
<evidence type="ECO:0000259" key="11">
    <source>
        <dbReference type="Pfam" id="PF08100"/>
    </source>
</evidence>
<feature type="domain" description="O-methyltransferase C-terminal" evidence="9">
    <location>
        <begin position="806"/>
        <end position="947"/>
    </location>
</feature>
<dbReference type="PRINTS" id="PR00420">
    <property type="entry name" value="RNGMNOXGNASE"/>
</dbReference>
<keyword evidence="7" id="KW-0560">Oxidoreductase</keyword>
<dbReference type="PANTHER" id="PTHR43747">
    <property type="entry name" value="FAD-BINDING PROTEIN"/>
    <property type="match status" value="1"/>
</dbReference>
<dbReference type="InterPro" id="IPR016461">
    <property type="entry name" value="COMT-like"/>
</dbReference>
<dbReference type="GO" id="GO:0032259">
    <property type="term" value="P:methylation"/>
    <property type="evidence" value="ECO:0007669"/>
    <property type="project" value="UniProtKB-KW"/>
</dbReference>
<sequence>MLSSMMNIPEKCKVLVVGGGPAGSYASSALAREGIDVVLLEAEKFPRYHIGESMLPSMRHFLKFIDAYDKWDAHGFNVKKGGAFRLNWSRPETYTDFIAAGGPGGYAWNVVRSEADELLFKHAADCGVKTFDETKVASIEFASPDPVSGDEQPFGRPVSATWTRKDGTSGTISMDYLVDASGRNGLISTKYLKNRSYNKGLRNVASWGYWKGGGVHGVGTHKQGAPYFEALKDGSGWVWFIPLHNGTHSVGVVQNQEMATEKKRKMADPSSKGLYLDSLELVPGIKELLSKAELISEIKSASDWSYSASCYAFPGVRIAGDAGSFIDPFFSSGVHLALSGGLSAATTIAAAIRGDCDENVAASWHDKKTSESYTRFLLVVSSALKQIRSQDEPVISDFDEDSFERAFDLFRPIIQGQADADAKGKLTQVEISKTVEFCFRAFAHVSFEEKEALVNKLKSLGHDGDVYDENNRKALDELEKQLTPEEQTILKTVKGRRMVRPEDSLNIDNFTLDSIDGLAPRLEKGKLGLTAVKKAELKFTTHDPLSFLNGEASAAKKTVANGHAHTNGSHMANGHGEVNGDSNVEASSVKSCMADLIAAEKSSPQTSIDEATRHRLISSLRQSAEELETPYDTVVRYVDAGRQTALVCIGADLGIFKSLAESKTPMSSKELAKATMADPLLVSRIMRYLVASRLVGETAPDEYVASQKTYVFADPRIEHSIRFFHAVSNPAFQALPDFLKETGYQNKPQSSAFHKGLSTELELYPWLKQHPDMLKNFQAAMQLTRDSNGVDAMPFDDSVSSGHDGAVFVDIGGNTGHQAAHVLSKYPELAGRVLVQDRGEVIKSAADIKGIQWMEHDFFNIQPVKGAKYYYLRAILHNWDDSKAVQILANIVPAMSADSLVAIDEVVVPDENAHVWPAGLDLQMYTLFRTMERTASQWDAILDKAGLRAVAVKVYSPVMRSSVIFAAAK</sequence>
<comment type="caution">
    <text evidence="12">The sequence shown here is derived from an EMBL/GenBank/DDBJ whole genome shotgun (WGS) entry which is preliminary data.</text>
</comment>
<dbReference type="InterPro" id="IPR001077">
    <property type="entry name" value="COMT_C"/>
</dbReference>
<dbReference type="Pfam" id="PF00891">
    <property type="entry name" value="Methyltransf_2"/>
    <property type="match status" value="1"/>
</dbReference>
<dbReference type="Gene3D" id="3.50.50.60">
    <property type="entry name" value="FAD/NAD(P)-binding domain"/>
    <property type="match status" value="1"/>
</dbReference>
<dbReference type="Proteomes" id="UP000630445">
    <property type="component" value="Unassembled WGS sequence"/>
</dbReference>
<keyword evidence="4" id="KW-0808">Transferase</keyword>
<gene>
    <name evidence="12" type="ORF">CNMCM5793_006441</name>
    <name evidence="13" type="ORF">CNMCM6106_004338</name>
</gene>
<evidence type="ECO:0000256" key="1">
    <source>
        <dbReference type="ARBA" id="ARBA00005706"/>
    </source>
</evidence>
<evidence type="ECO:0000313" key="12">
    <source>
        <dbReference type="EMBL" id="KAF7117459.1"/>
    </source>
</evidence>
<dbReference type="InterPro" id="IPR036390">
    <property type="entry name" value="WH_DNA-bd_sf"/>
</dbReference>
<dbReference type="GO" id="GO:0044550">
    <property type="term" value="P:secondary metabolite biosynthetic process"/>
    <property type="evidence" value="ECO:0007669"/>
    <property type="project" value="UniProtKB-ARBA"/>
</dbReference>
<dbReference type="GO" id="GO:0071949">
    <property type="term" value="F:FAD binding"/>
    <property type="evidence" value="ECO:0007669"/>
    <property type="project" value="InterPro"/>
</dbReference>
<evidence type="ECO:0000256" key="6">
    <source>
        <dbReference type="ARBA" id="ARBA00022827"/>
    </source>
</evidence>
<dbReference type="Pfam" id="PF01494">
    <property type="entry name" value="FAD_binding_3"/>
    <property type="match status" value="1"/>
</dbReference>
<dbReference type="GO" id="GO:0016491">
    <property type="term" value="F:oxidoreductase activity"/>
    <property type="evidence" value="ECO:0007669"/>
    <property type="project" value="UniProtKB-KW"/>
</dbReference>
<evidence type="ECO:0000256" key="7">
    <source>
        <dbReference type="ARBA" id="ARBA00023002"/>
    </source>
</evidence>
<dbReference type="Pfam" id="PF08100">
    <property type="entry name" value="Dimerisation"/>
    <property type="match status" value="1"/>
</dbReference>
<accession>A0A8H6P5P3</accession>
<dbReference type="OrthoDB" id="3340390at2759"/>
<evidence type="ECO:0000259" key="10">
    <source>
        <dbReference type="Pfam" id="PF01494"/>
    </source>
</evidence>
<evidence type="ECO:0000313" key="13">
    <source>
        <dbReference type="EMBL" id="KAF7169433.1"/>
    </source>
</evidence>
<dbReference type="InterPro" id="IPR036388">
    <property type="entry name" value="WH-like_DNA-bd_sf"/>
</dbReference>
<evidence type="ECO:0000256" key="5">
    <source>
        <dbReference type="ARBA" id="ARBA00022691"/>
    </source>
</evidence>
<keyword evidence="5" id="KW-0949">S-adenosyl-L-methionine</keyword>
<dbReference type="InterPro" id="IPR029063">
    <property type="entry name" value="SAM-dependent_MTases_sf"/>
</dbReference>
<keyword evidence="3" id="KW-0285">Flavoprotein</keyword>
<comment type="similarity">
    <text evidence="1">Belongs to the flavin-dependent halogenase family.</text>
</comment>
<reference evidence="12" key="1">
    <citation type="submission" date="2020-06" db="EMBL/GenBank/DDBJ databases">
        <title>Draft genome sequences of strains closely related to Aspergillus parafelis and Aspergillus hiratsukae.</title>
        <authorList>
            <person name="Dos Santos R.A.C."/>
            <person name="Rivero-Menendez O."/>
            <person name="Steenwyk J.L."/>
            <person name="Mead M.E."/>
            <person name="Goldman G.H."/>
            <person name="Alastruey-Izquierdo A."/>
            <person name="Rokas A."/>
        </authorList>
    </citation>
    <scope>NUCLEOTIDE SEQUENCE</scope>
    <source>
        <strain evidence="12">CNM-CM5793</strain>
        <strain evidence="13">CNM-CM6106</strain>
    </source>
</reference>
<dbReference type="InterPro" id="IPR012967">
    <property type="entry name" value="COMT_dimerisation"/>
</dbReference>
<evidence type="ECO:0000313" key="14">
    <source>
        <dbReference type="Proteomes" id="UP000630445"/>
    </source>
</evidence>
<name>A0A8H6P5P3_9EURO</name>
<evidence type="ECO:0000256" key="4">
    <source>
        <dbReference type="ARBA" id="ARBA00022679"/>
    </source>
</evidence>
<feature type="domain" description="O-methyltransferase dimerisation" evidence="11">
    <location>
        <begin position="650"/>
        <end position="701"/>
    </location>
</feature>
<keyword evidence="6" id="KW-0274">FAD</keyword>
<dbReference type="InterPro" id="IPR036188">
    <property type="entry name" value="FAD/NAD-bd_sf"/>
</dbReference>
<dbReference type="SUPFAM" id="SSF53335">
    <property type="entry name" value="S-adenosyl-L-methionine-dependent methyltransferases"/>
    <property type="match status" value="1"/>
</dbReference>
<evidence type="ECO:0000256" key="3">
    <source>
        <dbReference type="ARBA" id="ARBA00022630"/>
    </source>
</evidence>
<dbReference type="PROSITE" id="PS51683">
    <property type="entry name" value="SAM_OMT_II"/>
    <property type="match status" value="1"/>
</dbReference>
<dbReference type="AlphaFoldDB" id="A0A8H6P5P3"/>
<dbReference type="Proteomes" id="UP000662466">
    <property type="component" value="Unassembled WGS sequence"/>
</dbReference>
<dbReference type="GO" id="GO:0008171">
    <property type="term" value="F:O-methyltransferase activity"/>
    <property type="evidence" value="ECO:0007669"/>
    <property type="project" value="InterPro"/>
</dbReference>
<proteinExistence type="inferred from homology"/>
<dbReference type="InterPro" id="IPR050816">
    <property type="entry name" value="Flavin-dep_Halogenase_NPB"/>
</dbReference>
<dbReference type="EMBL" id="JACBAD010002089">
    <property type="protein sequence ID" value="KAF7117459.1"/>
    <property type="molecule type" value="Genomic_DNA"/>
</dbReference>
<dbReference type="InterPro" id="IPR002938">
    <property type="entry name" value="FAD-bd"/>
</dbReference>
<dbReference type="SUPFAM" id="SSF46785">
    <property type="entry name" value="Winged helix' DNA-binding domain"/>
    <property type="match status" value="1"/>
</dbReference>
<keyword evidence="2" id="KW-0489">Methyltransferase</keyword>
<evidence type="ECO:0000259" key="9">
    <source>
        <dbReference type="Pfam" id="PF00891"/>
    </source>
</evidence>
<dbReference type="SUPFAM" id="SSF51905">
    <property type="entry name" value="FAD/NAD(P)-binding domain"/>
    <property type="match status" value="1"/>
</dbReference>
<dbReference type="Gene3D" id="1.10.10.10">
    <property type="entry name" value="Winged helix-like DNA-binding domain superfamily/Winged helix DNA-binding domain"/>
    <property type="match status" value="1"/>
</dbReference>
<organism evidence="12 14">
    <name type="scientific">Aspergillus hiratsukae</name>
    <dbReference type="NCBI Taxonomy" id="1194566"/>
    <lineage>
        <taxon>Eukaryota</taxon>
        <taxon>Fungi</taxon>
        <taxon>Dikarya</taxon>
        <taxon>Ascomycota</taxon>
        <taxon>Pezizomycotina</taxon>
        <taxon>Eurotiomycetes</taxon>
        <taxon>Eurotiomycetidae</taxon>
        <taxon>Eurotiales</taxon>
        <taxon>Aspergillaceae</taxon>
        <taxon>Aspergillus</taxon>
        <taxon>Aspergillus subgen. Fumigati</taxon>
    </lineage>
</organism>
<keyword evidence="14" id="KW-1185">Reference proteome</keyword>
<feature type="region of interest" description="Disordered" evidence="8">
    <location>
        <begin position="563"/>
        <end position="583"/>
    </location>
</feature>
<dbReference type="FunFam" id="3.50.50.60:FF:000606">
    <property type="entry name" value="O-methyltransferase"/>
    <property type="match status" value="1"/>
</dbReference>
<feature type="domain" description="FAD-binding" evidence="10">
    <location>
        <begin position="11"/>
        <end position="367"/>
    </location>
</feature>
<dbReference type="Gene3D" id="3.40.50.150">
    <property type="entry name" value="Vaccinia Virus protein VP39"/>
    <property type="match status" value="1"/>
</dbReference>
<dbReference type="GO" id="GO:0046983">
    <property type="term" value="F:protein dimerization activity"/>
    <property type="evidence" value="ECO:0007669"/>
    <property type="project" value="InterPro"/>
</dbReference>
<dbReference type="EMBL" id="JACBAF010002038">
    <property type="protein sequence ID" value="KAF7169433.1"/>
    <property type="molecule type" value="Genomic_DNA"/>
</dbReference>
<evidence type="ECO:0000256" key="8">
    <source>
        <dbReference type="SAM" id="MobiDB-lite"/>
    </source>
</evidence>
<dbReference type="PANTHER" id="PTHR43747:SF5">
    <property type="entry name" value="FAD-BINDING DOMAIN-CONTAINING PROTEIN"/>
    <property type="match status" value="1"/>
</dbReference>
<protein>
    <recommendedName>
        <fullName evidence="15">O-methyltransferase</fullName>
    </recommendedName>
</protein>
<evidence type="ECO:0008006" key="15">
    <source>
        <dbReference type="Google" id="ProtNLM"/>
    </source>
</evidence>